<dbReference type="Pfam" id="PF13639">
    <property type="entry name" value="zf-RING_2"/>
    <property type="match status" value="1"/>
</dbReference>
<dbReference type="PANTHER" id="PTHR22765:SF434">
    <property type="entry name" value="GB|AAD18119.1-RELATED"/>
    <property type="match status" value="1"/>
</dbReference>
<feature type="region of interest" description="Disordered" evidence="2">
    <location>
        <begin position="1"/>
        <end position="54"/>
    </location>
</feature>
<dbReference type="GO" id="GO:0008270">
    <property type="term" value="F:zinc ion binding"/>
    <property type="evidence" value="ECO:0007669"/>
    <property type="project" value="UniProtKB-KW"/>
</dbReference>
<keyword evidence="1" id="KW-0479">Metal-binding</keyword>
<gene>
    <name evidence="4" type="ORF">HERI1096_LOCUS35087</name>
</gene>
<keyword evidence="1" id="KW-0863">Zinc-finger</keyword>
<dbReference type="Gene3D" id="3.30.40.10">
    <property type="entry name" value="Zinc/RING finger domain, C3HC4 (zinc finger)"/>
    <property type="match status" value="1"/>
</dbReference>
<dbReference type="CDD" id="cd16454">
    <property type="entry name" value="RING-H2_PA-TM-RING"/>
    <property type="match status" value="1"/>
</dbReference>
<dbReference type="PROSITE" id="PS50330">
    <property type="entry name" value="UIM"/>
    <property type="match status" value="1"/>
</dbReference>
<keyword evidence="1" id="KW-0862">Zinc</keyword>
<feature type="domain" description="RING-type" evidence="3">
    <location>
        <begin position="109"/>
        <end position="150"/>
    </location>
</feature>
<dbReference type="GO" id="GO:0061630">
    <property type="term" value="F:ubiquitin protein ligase activity"/>
    <property type="evidence" value="ECO:0007669"/>
    <property type="project" value="TreeGrafter"/>
</dbReference>
<dbReference type="InterPro" id="IPR001841">
    <property type="entry name" value="Znf_RING"/>
</dbReference>
<feature type="compositionally biased region" description="Acidic residues" evidence="2">
    <location>
        <begin position="30"/>
        <end position="44"/>
    </location>
</feature>
<dbReference type="PROSITE" id="PS50089">
    <property type="entry name" value="ZF_RING_2"/>
    <property type="match status" value="1"/>
</dbReference>
<dbReference type="Pfam" id="PF02809">
    <property type="entry name" value="UIM"/>
    <property type="match status" value="2"/>
</dbReference>
<dbReference type="SUPFAM" id="SSF57850">
    <property type="entry name" value="RING/U-box"/>
    <property type="match status" value="1"/>
</dbReference>
<name>A0A7S3FEX7_9EUKA</name>
<feature type="compositionally biased region" description="Basic and acidic residues" evidence="2">
    <location>
        <begin position="1"/>
        <end position="18"/>
    </location>
</feature>
<evidence type="ECO:0000259" key="3">
    <source>
        <dbReference type="PROSITE" id="PS50089"/>
    </source>
</evidence>
<organism evidence="4">
    <name type="scientific">Haptolina ericina</name>
    <dbReference type="NCBI Taxonomy" id="156174"/>
    <lineage>
        <taxon>Eukaryota</taxon>
        <taxon>Haptista</taxon>
        <taxon>Haptophyta</taxon>
        <taxon>Prymnesiophyceae</taxon>
        <taxon>Prymnesiales</taxon>
        <taxon>Prymnesiaceae</taxon>
        <taxon>Haptolina</taxon>
    </lineage>
</organism>
<dbReference type="AlphaFoldDB" id="A0A7S3FEX7"/>
<dbReference type="EMBL" id="HBHX01063434">
    <property type="protein sequence ID" value="CAE0143960.1"/>
    <property type="molecule type" value="Transcribed_RNA"/>
</dbReference>
<evidence type="ECO:0000256" key="2">
    <source>
        <dbReference type="SAM" id="MobiDB-lite"/>
    </source>
</evidence>
<dbReference type="GO" id="GO:0006511">
    <property type="term" value="P:ubiquitin-dependent protein catabolic process"/>
    <property type="evidence" value="ECO:0007669"/>
    <property type="project" value="TreeGrafter"/>
</dbReference>
<sequence length="153" mass="16307">MKWETPDGRRFRGSRPEDDAAGAAAYSDTSESEGEGDSSEGEDNELQRALTASLHDEEAMLRAAIEASLADARGQDAAIAGTSPAAPPPAPLAEAPQAAPPQAEAPPQCSICMDDITRGQDARALPCSHSFHRACVDRWLRQHRACPVCRERA</sequence>
<dbReference type="InterPro" id="IPR051826">
    <property type="entry name" value="E3_ubiquitin-ligase_domain"/>
</dbReference>
<reference evidence="4" key="1">
    <citation type="submission" date="2021-01" db="EMBL/GenBank/DDBJ databases">
        <authorList>
            <person name="Corre E."/>
            <person name="Pelletier E."/>
            <person name="Niang G."/>
            <person name="Scheremetjew M."/>
            <person name="Finn R."/>
            <person name="Kale V."/>
            <person name="Holt S."/>
            <person name="Cochrane G."/>
            <person name="Meng A."/>
            <person name="Brown T."/>
            <person name="Cohen L."/>
        </authorList>
    </citation>
    <scope>NUCLEOTIDE SEQUENCE</scope>
    <source>
        <strain evidence="4">CCMP281</strain>
    </source>
</reference>
<dbReference type="InterPro" id="IPR013083">
    <property type="entry name" value="Znf_RING/FYVE/PHD"/>
</dbReference>
<protein>
    <recommendedName>
        <fullName evidence="3">RING-type domain-containing protein</fullName>
    </recommendedName>
</protein>
<feature type="compositionally biased region" description="Low complexity" evidence="2">
    <location>
        <begin position="92"/>
        <end position="106"/>
    </location>
</feature>
<evidence type="ECO:0000256" key="1">
    <source>
        <dbReference type="PROSITE-ProRule" id="PRU00175"/>
    </source>
</evidence>
<dbReference type="InterPro" id="IPR003903">
    <property type="entry name" value="UIM_dom"/>
</dbReference>
<accession>A0A7S3FEX7</accession>
<dbReference type="SMART" id="SM00184">
    <property type="entry name" value="RING"/>
    <property type="match status" value="1"/>
</dbReference>
<proteinExistence type="predicted"/>
<feature type="region of interest" description="Disordered" evidence="2">
    <location>
        <begin position="71"/>
        <end position="106"/>
    </location>
</feature>
<dbReference type="PANTHER" id="PTHR22765">
    <property type="entry name" value="RING FINGER AND PROTEASE ASSOCIATED DOMAIN-CONTAINING"/>
    <property type="match status" value="1"/>
</dbReference>
<evidence type="ECO:0000313" key="4">
    <source>
        <dbReference type="EMBL" id="CAE0143960.1"/>
    </source>
</evidence>